<proteinExistence type="predicted"/>
<keyword evidence="2" id="KW-1133">Transmembrane helix</keyword>
<name>A0ABT8P5U4_9BURK</name>
<protein>
    <submittedName>
        <fullName evidence="4">Type II CAAX endopeptidase family protein</fullName>
    </submittedName>
</protein>
<dbReference type="InterPro" id="IPR003675">
    <property type="entry name" value="Rce1/LyrA-like_dom"/>
</dbReference>
<dbReference type="PANTHER" id="PTHR43592:SF15">
    <property type="entry name" value="CAAX AMINO TERMINAL PROTEASE FAMILY PROTEIN"/>
    <property type="match status" value="1"/>
</dbReference>
<evidence type="ECO:0000313" key="4">
    <source>
        <dbReference type="EMBL" id="MDN7929868.1"/>
    </source>
</evidence>
<comment type="caution">
    <text evidence="4">The sequence shown here is derived from an EMBL/GenBank/DDBJ whole genome shotgun (WGS) entry which is preliminary data.</text>
</comment>
<feature type="transmembrane region" description="Helical" evidence="2">
    <location>
        <begin position="301"/>
        <end position="320"/>
    </location>
</feature>
<evidence type="ECO:0000256" key="1">
    <source>
        <dbReference type="SAM" id="MobiDB-lite"/>
    </source>
</evidence>
<evidence type="ECO:0000313" key="5">
    <source>
        <dbReference type="Proteomes" id="UP001171606"/>
    </source>
</evidence>
<feature type="region of interest" description="Disordered" evidence="1">
    <location>
        <begin position="1"/>
        <end position="21"/>
    </location>
</feature>
<dbReference type="Pfam" id="PF02517">
    <property type="entry name" value="Rce1-like"/>
    <property type="match status" value="1"/>
</dbReference>
<keyword evidence="2" id="KW-0812">Transmembrane</keyword>
<accession>A0ABT8P5U4</accession>
<feature type="domain" description="CAAX prenyl protease 2/Lysostaphin resistance protein A-like" evidence="3">
    <location>
        <begin position="190"/>
        <end position="275"/>
    </location>
</feature>
<keyword evidence="2" id="KW-0472">Membrane</keyword>
<reference evidence="4" key="1">
    <citation type="submission" date="2023-07" db="EMBL/GenBank/DDBJ databases">
        <title>A collection of bacterial strains from the Burkholderia cepacia Research Laboratory and Repository.</title>
        <authorList>
            <person name="Lipuma J."/>
            <person name="Spilker T."/>
            <person name="Caverly L."/>
        </authorList>
    </citation>
    <scope>NUCLEOTIDE SEQUENCE</scope>
    <source>
        <strain evidence="4">AU42020</strain>
    </source>
</reference>
<feature type="transmembrane region" description="Helical" evidence="2">
    <location>
        <begin position="143"/>
        <end position="164"/>
    </location>
</feature>
<dbReference type="Proteomes" id="UP001171606">
    <property type="component" value="Unassembled WGS sequence"/>
</dbReference>
<dbReference type="EMBL" id="JAUJSQ010000001">
    <property type="protein sequence ID" value="MDN7929868.1"/>
    <property type="molecule type" value="Genomic_DNA"/>
</dbReference>
<evidence type="ECO:0000259" key="3">
    <source>
        <dbReference type="Pfam" id="PF02517"/>
    </source>
</evidence>
<evidence type="ECO:0000256" key="2">
    <source>
        <dbReference type="SAM" id="Phobius"/>
    </source>
</evidence>
<feature type="transmembrane region" description="Helical" evidence="2">
    <location>
        <begin position="184"/>
        <end position="203"/>
    </location>
</feature>
<feature type="transmembrane region" description="Helical" evidence="2">
    <location>
        <begin position="240"/>
        <end position="258"/>
    </location>
</feature>
<organism evidence="4 5">
    <name type="scientific">Burkholderia metallica</name>
    <dbReference type="NCBI Taxonomy" id="488729"/>
    <lineage>
        <taxon>Bacteria</taxon>
        <taxon>Pseudomonadati</taxon>
        <taxon>Pseudomonadota</taxon>
        <taxon>Betaproteobacteria</taxon>
        <taxon>Burkholderiales</taxon>
        <taxon>Burkholderiaceae</taxon>
        <taxon>Burkholderia</taxon>
        <taxon>Burkholderia cepacia complex</taxon>
    </lineage>
</organism>
<keyword evidence="5" id="KW-1185">Reference proteome</keyword>
<sequence length="337" mass="36852">MIDGFRTGWMPESGRGRGRAGNVRGEIIKTGRHDDRWRTTETVIITEAVRKTITIPMKSDSNRYCFPNLLEAFFIVVVLIMVEYLMNSIIWSVGRSAGLQPMAIASIGRVLANGLVFTVLLHHGKLTYRSLLHDSVDSWRSTLARFFFPVLLMTPGLMVAISVIEVGVGQLFPWGGSGYDARDAYTNGGLGLIVLICVIAPVVEEMLFRGVMLRSFLRQYPEGTAIAHSAAVFGLAHLNVYQFVLAFGLGLLIGKLYAATRSLLPGILIHACYNTAVVIVALNTPFDFSRESLLTIWPTSWWFGALAAGVIGACLLVKALDALRMAQADTSGSNALR</sequence>
<dbReference type="PANTHER" id="PTHR43592">
    <property type="entry name" value="CAAX AMINO TERMINAL PROTEASE"/>
    <property type="match status" value="1"/>
</dbReference>
<feature type="transmembrane region" description="Helical" evidence="2">
    <location>
        <begin position="102"/>
        <end position="122"/>
    </location>
</feature>
<gene>
    <name evidence="4" type="ORF">QZM52_01045</name>
</gene>